<dbReference type="EMBL" id="JX649879">
    <property type="protein sequence ID" value="AGC71683.1"/>
    <property type="molecule type" value="Genomic_DNA"/>
</dbReference>
<dbReference type="InterPro" id="IPR008266">
    <property type="entry name" value="Tyr_kinase_AS"/>
</dbReference>
<dbReference type="InterPro" id="IPR050660">
    <property type="entry name" value="NEK_Ser/Thr_kinase"/>
</dbReference>
<dbReference type="InterPro" id="IPR000719">
    <property type="entry name" value="Prot_kinase_dom"/>
</dbReference>
<accession>L7VX81</accession>
<feature type="domain" description="Protein kinase" evidence="7">
    <location>
        <begin position="24"/>
        <end position="293"/>
    </location>
</feature>
<name>L7VX81_9BACT</name>
<keyword evidence="6" id="KW-0812">Transmembrane</keyword>
<dbReference type="Gene3D" id="3.30.200.20">
    <property type="entry name" value="Phosphorylase Kinase, domain 1"/>
    <property type="match status" value="1"/>
</dbReference>
<feature type="transmembrane region" description="Helical" evidence="6">
    <location>
        <begin position="423"/>
        <end position="444"/>
    </location>
</feature>
<dbReference type="PANTHER" id="PTHR43671:SF13">
    <property type="entry name" value="SERINE_THREONINE-PROTEIN KINASE NEK2"/>
    <property type="match status" value="1"/>
</dbReference>
<dbReference type="PROSITE" id="PS00109">
    <property type="entry name" value="PROTEIN_KINASE_TYR"/>
    <property type="match status" value="1"/>
</dbReference>
<dbReference type="Gene3D" id="1.10.510.10">
    <property type="entry name" value="Transferase(Phosphotransferase) domain 1"/>
    <property type="match status" value="1"/>
</dbReference>
<dbReference type="PANTHER" id="PTHR43671">
    <property type="entry name" value="SERINE/THREONINE-PROTEIN KINASE NEK"/>
    <property type="match status" value="1"/>
</dbReference>
<organism evidence="8">
    <name type="scientific">uncultured bacterium A1Q1_fos_2386</name>
    <dbReference type="NCBI Taxonomy" id="1256568"/>
    <lineage>
        <taxon>Bacteria</taxon>
        <taxon>environmental samples</taxon>
    </lineage>
</organism>
<keyword evidence="4 8" id="KW-0418">Kinase</keyword>
<keyword evidence="6" id="KW-0472">Membrane</keyword>
<evidence type="ECO:0000259" key="7">
    <source>
        <dbReference type="PROSITE" id="PS50011"/>
    </source>
</evidence>
<evidence type="ECO:0000256" key="1">
    <source>
        <dbReference type="ARBA" id="ARBA00012513"/>
    </source>
</evidence>
<dbReference type="PROSITE" id="PS50011">
    <property type="entry name" value="PROTEIN_KINASE_DOM"/>
    <property type="match status" value="1"/>
</dbReference>
<dbReference type="InterPro" id="IPR011009">
    <property type="entry name" value="Kinase-like_dom_sf"/>
</dbReference>
<reference evidence="8" key="1">
    <citation type="submission" date="2012-09" db="EMBL/GenBank/DDBJ databases">
        <title>Metagenomic Characterization of a Microbial Community in Wastewater Detects High Levels of Antibiotic Resistance.</title>
        <authorList>
            <person name="Abrams M."/>
            <person name="Caldwell A."/>
            <person name="Vandaei E."/>
            <person name="Lee W."/>
            <person name="Perrott J."/>
            <person name="Khan S.Y."/>
            <person name="Ta J."/>
            <person name="Romero D."/>
            <person name="Nguyen V."/>
            <person name="Pourmand N."/>
            <person name="Ouverney C.C."/>
        </authorList>
    </citation>
    <scope>NUCLEOTIDE SEQUENCE</scope>
</reference>
<dbReference type="AlphaFoldDB" id="L7VX81"/>
<dbReference type="CDD" id="cd14014">
    <property type="entry name" value="STKc_PknB_like"/>
    <property type="match status" value="1"/>
</dbReference>
<dbReference type="SUPFAM" id="SSF56112">
    <property type="entry name" value="Protein kinase-like (PK-like)"/>
    <property type="match status" value="1"/>
</dbReference>
<sequence length="445" mass="48850">MASVETIALGASARTESASAQDQYVIGPYLNQGGMATVFLGKHIGRTGISTPIVLKRLRSELTHVPELRALLFSEAELQSRLLHPCIVRTTDLVVIDGEYYLVMEYVRGGDLLLLLRRARRRGQRFSAAAALFIVRELLQALGYAHELRDARGVPLGVIHRDISPANILISGDGEVKLSDFGIAQTSQVEELGLRLRGKVGYMSPEQARQEELDQRSDLFSLGTVLYELLTAKRLFVGQEGESASRVYAAPILPPSALCPSLPPSADAVILRALQLDKNDRPHSALKWYEELLLLSQRHGLWMDRSELGAHLRVMLGDDPESWRLVEERSGTARIPSFLEADELWEEPSGSVPSESMMAISVARTLEFASPRSTDVSALHSDVTAPVPKQSDPVVSAVAPQAPTQIIVAAMPSGLRSYLRKPLLPFLVFSILSLLSAALVWLLLR</sequence>
<evidence type="ECO:0000256" key="4">
    <source>
        <dbReference type="ARBA" id="ARBA00022777"/>
    </source>
</evidence>
<evidence type="ECO:0000313" key="8">
    <source>
        <dbReference type="EMBL" id="AGC71683.1"/>
    </source>
</evidence>
<protein>
    <recommendedName>
        <fullName evidence="1">non-specific serine/threonine protein kinase</fullName>
        <ecNumber evidence="1">2.7.11.1</ecNumber>
    </recommendedName>
</protein>
<keyword evidence="2" id="KW-0808">Transferase</keyword>
<dbReference type="GO" id="GO:0005524">
    <property type="term" value="F:ATP binding"/>
    <property type="evidence" value="ECO:0007669"/>
    <property type="project" value="UniProtKB-KW"/>
</dbReference>
<keyword evidence="3" id="KW-0547">Nucleotide-binding</keyword>
<keyword evidence="5" id="KW-0067">ATP-binding</keyword>
<proteinExistence type="predicted"/>
<dbReference type="GO" id="GO:0004674">
    <property type="term" value="F:protein serine/threonine kinase activity"/>
    <property type="evidence" value="ECO:0007669"/>
    <property type="project" value="UniProtKB-EC"/>
</dbReference>
<keyword evidence="6" id="KW-1133">Transmembrane helix</keyword>
<evidence type="ECO:0000256" key="5">
    <source>
        <dbReference type="ARBA" id="ARBA00022840"/>
    </source>
</evidence>
<dbReference type="Pfam" id="PF00069">
    <property type="entry name" value="Pkinase"/>
    <property type="match status" value="1"/>
</dbReference>
<evidence type="ECO:0000256" key="6">
    <source>
        <dbReference type="SAM" id="Phobius"/>
    </source>
</evidence>
<evidence type="ECO:0000256" key="3">
    <source>
        <dbReference type="ARBA" id="ARBA00022741"/>
    </source>
</evidence>
<dbReference type="EC" id="2.7.11.1" evidence="1"/>
<evidence type="ECO:0000256" key="2">
    <source>
        <dbReference type="ARBA" id="ARBA00022679"/>
    </source>
</evidence>